<evidence type="ECO:0000313" key="1">
    <source>
        <dbReference type="EMBL" id="RLN21877.1"/>
    </source>
</evidence>
<dbReference type="Pfam" id="PF05056">
    <property type="entry name" value="DUF674"/>
    <property type="match status" value="1"/>
</dbReference>
<dbReference type="PANTHER" id="PTHR33103">
    <property type="entry name" value="OS01G0153900 PROTEIN"/>
    <property type="match status" value="1"/>
</dbReference>
<dbReference type="PANTHER" id="PTHR33103:SF19">
    <property type="entry name" value="OS09G0544700 PROTEIN"/>
    <property type="match status" value="1"/>
</dbReference>
<gene>
    <name evidence="1" type="ORF">C2845_PM07G01300</name>
</gene>
<dbReference type="OrthoDB" id="2014278at2759"/>
<comment type="caution">
    <text evidence="1">The sequence shown here is derived from an EMBL/GenBank/DDBJ whole genome shotgun (WGS) entry which is preliminary data.</text>
</comment>
<evidence type="ECO:0008006" key="3">
    <source>
        <dbReference type="Google" id="ProtNLM"/>
    </source>
</evidence>
<reference evidence="2" key="1">
    <citation type="journal article" date="2019" name="Nat. Commun.">
        <title>The genome of broomcorn millet.</title>
        <authorList>
            <person name="Zou C."/>
            <person name="Miki D."/>
            <person name="Li D."/>
            <person name="Tang Q."/>
            <person name="Xiao L."/>
            <person name="Rajput S."/>
            <person name="Deng P."/>
            <person name="Jia W."/>
            <person name="Huang R."/>
            <person name="Zhang M."/>
            <person name="Sun Y."/>
            <person name="Hu J."/>
            <person name="Fu X."/>
            <person name="Schnable P.S."/>
            <person name="Li F."/>
            <person name="Zhang H."/>
            <person name="Feng B."/>
            <person name="Zhu X."/>
            <person name="Liu R."/>
            <person name="Schnable J.C."/>
            <person name="Zhu J.-K."/>
            <person name="Zhang H."/>
        </authorList>
    </citation>
    <scope>NUCLEOTIDE SEQUENCE [LARGE SCALE GENOMIC DNA]</scope>
</reference>
<accession>A0A3L6SK70</accession>
<proteinExistence type="predicted"/>
<evidence type="ECO:0000313" key="2">
    <source>
        <dbReference type="Proteomes" id="UP000275267"/>
    </source>
</evidence>
<sequence>MVATTAAVAAAAALNMKLLIDTKAQRVLFAEASKEVIDFLFSLLALPVGTAVKLLGEESMVGCVGNLYASVGMLDDAYVLSGAARDSLLRPTVPSPAASTGCSLFGLLARPAPPPPRPNKFFRCGGIDEEDDYYDSGYGYSRSCRNYMTDASDTACPSCGHRMVQEVQFLPSAGLRQPVEQEAAPGGGGDGFVQAVVTYTVMDDLAVKPMSAVSSITLLNTFAVTDLAALQERTVQIGHDKALGSSRPRCSPGLSSPMFTLARRLLPAMLEAD</sequence>
<name>A0A3L6SK70_PANMI</name>
<dbReference type="Proteomes" id="UP000275267">
    <property type="component" value="Unassembled WGS sequence"/>
</dbReference>
<dbReference type="InterPro" id="IPR007750">
    <property type="entry name" value="DUF674"/>
</dbReference>
<protein>
    <recommendedName>
        <fullName evidence="3">DUF674 domain-containing protein</fullName>
    </recommendedName>
</protein>
<dbReference type="EMBL" id="PQIB02000004">
    <property type="protein sequence ID" value="RLN21877.1"/>
    <property type="molecule type" value="Genomic_DNA"/>
</dbReference>
<dbReference type="AlphaFoldDB" id="A0A3L6SK70"/>
<organism evidence="1 2">
    <name type="scientific">Panicum miliaceum</name>
    <name type="common">Proso millet</name>
    <name type="synonym">Broomcorn millet</name>
    <dbReference type="NCBI Taxonomy" id="4540"/>
    <lineage>
        <taxon>Eukaryota</taxon>
        <taxon>Viridiplantae</taxon>
        <taxon>Streptophyta</taxon>
        <taxon>Embryophyta</taxon>
        <taxon>Tracheophyta</taxon>
        <taxon>Spermatophyta</taxon>
        <taxon>Magnoliopsida</taxon>
        <taxon>Liliopsida</taxon>
        <taxon>Poales</taxon>
        <taxon>Poaceae</taxon>
        <taxon>PACMAD clade</taxon>
        <taxon>Panicoideae</taxon>
        <taxon>Panicodae</taxon>
        <taxon>Paniceae</taxon>
        <taxon>Panicinae</taxon>
        <taxon>Panicum</taxon>
        <taxon>Panicum sect. Panicum</taxon>
    </lineage>
</organism>
<dbReference type="STRING" id="4540.A0A3L6SK70"/>
<keyword evidence="2" id="KW-1185">Reference proteome</keyword>